<dbReference type="Proteomes" id="UP000178776">
    <property type="component" value="Chromosome"/>
</dbReference>
<dbReference type="KEGG" id="cvc:BKX93_05440"/>
<sequence length="65" mass="7416">MKPGNADADGLSPRNLLQYWLRKLNGSRLSAHDKLHFEPLQEEILLNLMVAACILMLALYAYFAR</sequence>
<dbReference type="AlphaFoldDB" id="A0A1D9LE58"/>
<evidence type="ECO:0000313" key="1">
    <source>
        <dbReference type="EMBL" id="AOZ49495.1"/>
    </source>
</evidence>
<proteinExistence type="predicted"/>
<name>A0A1D9LE58_9NEIS</name>
<dbReference type="STRING" id="1108595.BKX93_05440"/>
<protein>
    <submittedName>
        <fullName evidence="1">Uncharacterized protein</fullName>
    </submittedName>
</protein>
<evidence type="ECO:0000313" key="2">
    <source>
        <dbReference type="Proteomes" id="UP000178776"/>
    </source>
</evidence>
<dbReference type="RefSeq" id="WP_046156572.1">
    <property type="nucleotide sequence ID" value="NZ_CP017707.1"/>
</dbReference>
<accession>A0A1D9LE58</accession>
<organism evidence="1 2">
    <name type="scientific">Chromobacterium vaccinii</name>
    <dbReference type="NCBI Taxonomy" id="1108595"/>
    <lineage>
        <taxon>Bacteria</taxon>
        <taxon>Pseudomonadati</taxon>
        <taxon>Pseudomonadota</taxon>
        <taxon>Betaproteobacteria</taxon>
        <taxon>Neisseriales</taxon>
        <taxon>Chromobacteriaceae</taxon>
        <taxon>Chromobacterium</taxon>
    </lineage>
</organism>
<dbReference type="GeneID" id="68840646"/>
<reference evidence="1 2" key="1">
    <citation type="submission" date="2016-10" db="EMBL/GenBank/DDBJ databases">
        <title>Chromobacterium muskegensis sp. nov., an insecticidal bacterium isolated from Sphagnum bogs.</title>
        <authorList>
            <person name="Sparks M.E."/>
            <person name="Blackburn M.B."/>
            <person name="Gundersen-Rindal D.E."/>
            <person name="Mitchell A."/>
            <person name="Farrar R."/>
            <person name="Kuhar D."/>
        </authorList>
    </citation>
    <scope>NUCLEOTIDE SEQUENCE [LARGE SCALE GENOMIC DNA]</scope>
    <source>
        <strain evidence="1 2">21-1</strain>
    </source>
</reference>
<dbReference type="EMBL" id="CP017707">
    <property type="protein sequence ID" value="AOZ49495.1"/>
    <property type="molecule type" value="Genomic_DNA"/>
</dbReference>
<gene>
    <name evidence="1" type="ORF">BKX93_05440</name>
</gene>